<keyword evidence="3" id="KW-1185">Reference proteome</keyword>
<dbReference type="SUPFAM" id="SSF54913">
    <property type="entry name" value="GlnB-like"/>
    <property type="match status" value="1"/>
</dbReference>
<comment type="caution">
    <text evidence="2">The sequence shown here is derived from an EMBL/GenBank/DDBJ whole genome shotgun (WGS) entry which is preliminary data.</text>
</comment>
<gene>
    <name evidence="2" type="ORF">WKR92_05865</name>
</gene>
<dbReference type="EMBL" id="JBBVGT010000002">
    <property type="protein sequence ID" value="MFB5945349.1"/>
    <property type="molecule type" value="Genomic_DNA"/>
</dbReference>
<sequence>MEKDWKKIYTGTNFYKVELIRQVLEDREISAVVMNKQDSSYKFGQIELYVHERDEEGAKAIIEEMSEIED</sequence>
<protein>
    <submittedName>
        <fullName evidence="2">DUF2007 domain-containing protein</fullName>
    </submittedName>
</protein>
<proteinExistence type="predicted"/>
<evidence type="ECO:0000313" key="3">
    <source>
        <dbReference type="Proteomes" id="UP001580928"/>
    </source>
</evidence>
<dbReference type="Gene3D" id="3.30.70.790">
    <property type="entry name" value="UreE, C-terminal domain"/>
    <property type="match status" value="1"/>
</dbReference>
<reference evidence="2 3" key="1">
    <citation type="submission" date="2024-04" db="EMBL/GenBank/DDBJ databases">
        <title>Albibacterium profundi sp. nov., isolated from sediment of the Challenger Deep of Mariana Trench.</title>
        <authorList>
            <person name="Wang Y."/>
        </authorList>
    </citation>
    <scope>NUCLEOTIDE SEQUENCE [LARGE SCALE GENOMIC DNA]</scope>
    <source>
        <strain evidence="2 3">RHL897</strain>
    </source>
</reference>
<dbReference type="RefSeq" id="WP_375556890.1">
    <property type="nucleotide sequence ID" value="NZ_JBBVGT010000002.1"/>
</dbReference>
<dbReference type="InterPro" id="IPR018551">
    <property type="entry name" value="DUF2007"/>
</dbReference>
<evidence type="ECO:0000313" key="2">
    <source>
        <dbReference type="EMBL" id="MFB5945349.1"/>
    </source>
</evidence>
<name>A0ABV5CCX2_9SPHI</name>
<dbReference type="Pfam" id="PF09413">
    <property type="entry name" value="DUF2007"/>
    <property type="match status" value="1"/>
</dbReference>
<feature type="domain" description="DUF2007" evidence="1">
    <location>
        <begin position="5"/>
        <end position="65"/>
    </location>
</feature>
<evidence type="ECO:0000259" key="1">
    <source>
        <dbReference type="Pfam" id="PF09413"/>
    </source>
</evidence>
<dbReference type="Proteomes" id="UP001580928">
    <property type="component" value="Unassembled WGS sequence"/>
</dbReference>
<accession>A0ABV5CCX2</accession>
<organism evidence="2 3">
    <name type="scientific">Albibacterium profundi</name>
    <dbReference type="NCBI Taxonomy" id="3134906"/>
    <lineage>
        <taxon>Bacteria</taxon>
        <taxon>Pseudomonadati</taxon>
        <taxon>Bacteroidota</taxon>
        <taxon>Sphingobacteriia</taxon>
        <taxon>Sphingobacteriales</taxon>
        <taxon>Sphingobacteriaceae</taxon>
        <taxon>Albibacterium</taxon>
    </lineage>
</organism>
<dbReference type="InterPro" id="IPR011322">
    <property type="entry name" value="N-reg_PII-like_a/b"/>
</dbReference>